<organism evidence="1 2">
    <name type="scientific">Nocardia ignorata</name>
    <dbReference type="NCBI Taxonomy" id="145285"/>
    <lineage>
        <taxon>Bacteria</taxon>
        <taxon>Bacillati</taxon>
        <taxon>Actinomycetota</taxon>
        <taxon>Actinomycetes</taxon>
        <taxon>Mycobacteriales</taxon>
        <taxon>Nocardiaceae</taxon>
        <taxon>Nocardia</taxon>
    </lineage>
</organism>
<protein>
    <submittedName>
        <fullName evidence="1">Uncharacterized protein</fullName>
    </submittedName>
</protein>
<evidence type="ECO:0000313" key="1">
    <source>
        <dbReference type="EMBL" id="TDP42408.1"/>
    </source>
</evidence>
<dbReference type="RefSeq" id="WP_067485668.1">
    <property type="nucleotide sequence ID" value="NZ_SNXK01000001.1"/>
</dbReference>
<dbReference type="EMBL" id="SNXK01000001">
    <property type="protein sequence ID" value="TDP42408.1"/>
    <property type="molecule type" value="Genomic_DNA"/>
</dbReference>
<dbReference type="AlphaFoldDB" id="A0A4R6PU76"/>
<accession>A0A4R6PU76</accession>
<gene>
    <name evidence="1" type="ORF">DFR75_1011519</name>
</gene>
<comment type="caution">
    <text evidence="1">The sequence shown here is derived from an EMBL/GenBank/DDBJ whole genome shotgun (WGS) entry which is preliminary data.</text>
</comment>
<keyword evidence="2" id="KW-1185">Reference proteome</keyword>
<evidence type="ECO:0000313" key="2">
    <source>
        <dbReference type="Proteomes" id="UP000295087"/>
    </source>
</evidence>
<dbReference type="Proteomes" id="UP000295087">
    <property type="component" value="Unassembled WGS sequence"/>
</dbReference>
<proteinExistence type="predicted"/>
<name>A0A4R6PU76_NOCIG</name>
<sequence>MIETELEAQTQLVVLARTLGVSPQHLAPLTRLGAAHLSAIHQQMLSALHAEHADTFRRVTPVVPIFPVGLGVALFERVVPPVLAARFLGAVGIHYPEKCAQALCMVDAVYAADGAPYLDPNVFEQLMRYGRPEPITLIINELLRRRDYVTAARFLSVVNEPLIAALEETVLDDAGLVYTAAYAYPAHTLSRIVRQLLAGPRGRVPGMLQTVLAGPPPLHHAMLALFCKVEPEVAAKLGDIFFGRGAAHEIGRFLLTAVDRSASIALLTLIGRLNPVALWALSTNPQLADPGVLARLVRALDGRTEADPWRGLFALSARLGEPARRRIAATLAELSPASIAALPAHATDATYWPALLQLLAESEPAAQARVAGIWSRLPPEWQAGIDRHIRTNRYDTRLGAITNALTESSAEEVFFRRRQQIRQRGEGEFAAW</sequence>
<reference evidence="1 2" key="1">
    <citation type="submission" date="2019-03" db="EMBL/GenBank/DDBJ databases">
        <title>Genomic Encyclopedia of Type Strains, Phase IV (KMG-IV): sequencing the most valuable type-strain genomes for metagenomic binning, comparative biology and taxonomic classification.</title>
        <authorList>
            <person name="Goeker M."/>
        </authorList>
    </citation>
    <scope>NUCLEOTIDE SEQUENCE [LARGE SCALE GENOMIC DNA]</scope>
    <source>
        <strain evidence="1 2">DSM 44496</strain>
    </source>
</reference>